<evidence type="ECO:0000256" key="1">
    <source>
        <dbReference type="SAM" id="Phobius"/>
    </source>
</evidence>
<feature type="transmembrane region" description="Helical" evidence="1">
    <location>
        <begin position="95"/>
        <end position="117"/>
    </location>
</feature>
<dbReference type="RefSeq" id="WP_343758341.1">
    <property type="nucleotide sequence ID" value="NZ_BAAACG010000003.1"/>
</dbReference>
<keyword evidence="1" id="KW-1133">Transmembrane helix</keyword>
<accession>A0ABN1J9X5</accession>
<organism evidence="2 3">
    <name type="scientific">Clostridium oceanicum</name>
    <dbReference type="NCBI Taxonomy" id="1543"/>
    <lineage>
        <taxon>Bacteria</taxon>
        <taxon>Bacillati</taxon>
        <taxon>Bacillota</taxon>
        <taxon>Clostridia</taxon>
        <taxon>Eubacteriales</taxon>
        <taxon>Clostridiaceae</taxon>
        <taxon>Clostridium</taxon>
    </lineage>
</organism>
<proteinExistence type="predicted"/>
<dbReference type="InterPro" id="IPR010178">
    <property type="entry name" value="Lit"/>
</dbReference>
<name>A0ABN1J9X5_9CLOT</name>
<comment type="caution">
    <text evidence="2">The sequence shown here is derived from an EMBL/GenBank/DDBJ whole genome shotgun (WGS) entry which is preliminary data.</text>
</comment>
<reference evidence="2 3" key="1">
    <citation type="journal article" date="2019" name="Int. J. Syst. Evol. Microbiol.">
        <title>The Global Catalogue of Microorganisms (GCM) 10K type strain sequencing project: providing services to taxonomists for standard genome sequencing and annotation.</title>
        <authorList>
            <consortium name="The Broad Institute Genomics Platform"/>
            <consortium name="The Broad Institute Genome Sequencing Center for Infectious Disease"/>
            <person name="Wu L."/>
            <person name="Ma J."/>
        </authorList>
    </citation>
    <scope>NUCLEOTIDE SEQUENCE [LARGE SCALE GENOMIC DNA]</scope>
    <source>
        <strain evidence="2 3">JCM 1407</strain>
    </source>
</reference>
<dbReference type="Pfam" id="PF07314">
    <property type="entry name" value="Lit"/>
    <property type="match status" value="1"/>
</dbReference>
<evidence type="ECO:0000313" key="3">
    <source>
        <dbReference type="Proteomes" id="UP001501510"/>
    </source>
</evidence>
<feature type="transmembrane region" description="Helical" evidence="1">
    <location>
        <begin position="12"/>
        <end position="31"/>
    </location>
</feature>
<keyword evidence="1" id="KW-0472">Membrane</keyword>
<keyword evidence="3" id="KW-1185">Reference proteome</keyword>
<dbReference type="NCBIfam" id="TIGR01906">
    <property type="entry name" value="integ_TIGR01906"/>
    <property type="match status" value="1"/>
</dbReference>
<dbReference type="EMBL" id="BAAACG010000003">
    <property type="protein sequence ID" value="GAA0733339.1"/>
    <property type="molecule type" value="Genomic_DNA"/>
</dbReference>
<evidence type="ECO:0000313" key="2">
    <source>
        <dbReference type="EMBL" id="GAA0733339.1"/>
    </source>
</evidence>
<keyword evidence="1" id="KW-0812">Transmembrane</keyword>
<feature type="transmembrane region" description="Helical" evidence="1">
    <location>
        <begin position="129"/>
        <end position="147"/>
    </location>
</feature>
<feature type="transmembrane region" description="Helical" evidence="1">
    <location>
        <begin position="183"/>
        <end position="206"/>
    </location>
</feature>
<gene>
    <name evidence="2" type="ORF">GCM10008906_04000</name>
</gene>
<protein>
    <submittedName>
        <fullName evidence="2">TIGR01906 family membrane protein</fullName>
    </submittedName>
</protein>
<dbReference type="Proteomes" id="UP001501510">
    <property type="component" value="Unassembled WGS sequence"/>
</dbReference>
<sequence length="212" mass="25368">MILRNKTKFLDIFIGLILSIIIILISFNIVLNFKYIYFYDIKNLSIEKNSYLNTEQIKEVYTYLINYISSNSSNFKLPYLPSSKEAIIHFIEVKYIFSCIKKFITISIILLLPIIIMKFKNKNIIFLKYTGMFLLLIPLILALPLIINFDKSFNMFHKILFRNDYWLFDPRKDPIINLLPQEFFFHCSLIILIIIFLSSMICLYIYNLHNRK</sequence>